<dbReference type="Pfam" id="PF01169">
    <property type="entry name" value="GDT1"/>
    <property type="match status" value="1"/>
</dbReference>
<dbReference type="SMART" id="SM01041">
    <property type="entry name" value="BRO1"/>
    <property type="match status" value="1"/>
</dbReference>
<feature type="domain" description="BRO1" evidence="8">
    <location>
        <begin position="121"/>
        <end position="509"/>
    </location>
</feature>
<evidence type="ECO:0000256" key="2">
    <source>
        <dbReference type="ARBA" id="ARBA00008901"/>
    </source>
</evidence>
<organism evidence="9 10">
    <name type="scientific">Punica granatum</name>
    <name type="common">Pomegranate</name>
    <dbReference type="NCBI Taxonomy" id="22663"/>
    <lineage>
        <taxon>Eukaryota</taxon>
        <taxon>Viridiplantae</taxon>
        <taxon>Streptophyta</taxon>
        <taxon>Embryophyta</taxon>
        <taxon>Tracheophyta</taxon>
        <taxon>Spermatophyta</taxon>
        <taxon>Magnoliopsida</taxon>
        <taxon>eudicotyledons</taxon>
        <taxon>Gunneridae</taxon>
        <taxon>Pentapetalae</taxon>
        <taxon>rosids</taxon>
        <taxon>malvids</taxon>
        <taxon>Myrtales</taxon>
        <taxon>Lythraceae</taxon>
        <taxon>Punica</taxon>
    </lineage>
</organism>
<dbReference type="CDD" id="cd09247">
    <property type="entry name" value="BRO1_Alix_like_2"/>
    <property type="match status" value="1"/>
</dbReference>
<dbReference type="PANTHER" id="PTHR23032">
    <property type="entry name" value="BRO1 DOMAIN-CONTAINING PROTEIN BROX"/>
    <property type="match status" value="1"/>
</dbReference>
<keyword evidence="6 7" id="KW-0472">Membrane</keyword>
<dbReference type="InterPro" id="IPR038499">
    <property type="entry name" value="BRO1_sf"/>
</dbReference>
<protein>
    <recommendedName>
        <fullName evidence="8">BRO1 domain-containing protein</fullName>
    </recommendedName>
</protein>
<dbReference type="Proteomes" id="UP000197138">
    <property type="component" value="Unassembled WGS sequence"/>
</dbReference>
<keyword evidence="4 7" id="KW-0812">Transmembrane</keyword>
<evidence type="ECO:0000256" key="5">
    <source>
        <dbReference type="ARBA" id="ARBA00022989"/>
    </source>
</evidence>
<dbReference type="InterPro" id="IPR038898">
    <property type="entry name" value="BROX"/>
</dbReference>
<dbReference type="Pfam" id="PF03097">
    <property type="entry name" value="BRO1"/>
    <property type="match status" value="1"/>
</dbReference>
<evidence type="ECO:0000256" key="3">
    <source>
        <dbReference type="ARBA" id="ARBA00009190"/>
    </source>
</evidence>
<dbReference type="InterPro" id="IPR004328">
    <property type="entry name" value="BRO1_dom"/>
</dbReference>
<dbReference type="GO" id="GO:0046873">
    <property type="term" value="F:metal ion transmembrane transporter activity"/>
    <property type="evidence" value="ECO:0007669"/>
    <property type="project" value="InterPro"/>
</dbReference>
<dbReference type="Gene3D" id="1.25.40.280">
    <property type="entry name" value="alix/aip1 like domains"/>
    <property type="match status" value="1"/>
</dbReference>
<evidence type="ECO:0000256" key="6">
    <source>
        <dbReference type="ARBA" id="ARBA00023136"/>
    </source>
</evidence>
<dbReference type="PANTHER" id="PTHR23032:SF20">
    <property type="entry name" value="ENDOSOMAL TARGETING BRO1-LIKE DOMAIN-CONTAINING PROTEIN"/>
    <property type="match status" value="1"/>
</dbReference>
<evidence type="ECO:0000256" key="7">
    <source>
        <dbReference type="SAM" id="Phobius"/>
    </source>
</evidence>
<name>A0A218XWC6_PUNGR</name>
<evidence type="ECO:0000313" key="10">
    <source>
        <dbReference type="Proteomes" id="UP000197138"/>
    </source>
</evidence>
<comment type="similarity">
    <text evidence="2">Belongs to the BROX family.</text>
</comment>
<dbReference type="EMBL" id="MTKT01000666">
    <property type="protein sequence ID" value="OWM89367.1"/>
    <property type="molecule type" value="Genomic_DNA"/>
</dbReference>
<dbReference type="GO" id="GO:0016020">
    <property type="term" value="C:membrane"/>
    <property type="evidence" value="ECO:0007669"/>
    <property type="project" value="UniProtKB-SubCell"/>
</dbReference>
<evidence type="ECO:0000313" key="9">
    <source>
        <dbReference type="EMBL" id="OWM89367.1"/>
    </source>
</evidence>
<feature type="transmembrane region" description="Helical" evidence="7">
    <location>
        <begin position="39"/>
        <end position="62"/>
    </location>
</feature>
<gene>
    <name evidence="9" type="ORF">CDL15_Pgr024115</name>
</gene>
<sequence>MTSVLQGFSKSLAMTVLSEIGDKTFFAAAILAMRHPRRLVLSGCLAALIVMTILSAVVGWAAPNLVSEYAHFSLNLSWESEELAEVEAKLDADWKKPDGATKKGEKVDDDMKKQNRPFLSQFFSPILLKAFSITFFGEWGDKSQIVFEDVFAALDPCTLEQLKELSSKRRVIEETINDTSSITEAIAREMSGGLTSKAEQDLHKLKEYLPLLGNLIFHLDAISRNRQVIHWISNLRIQWSSALGSSLSLLNLMGAKYFQLNNIRFELGMTLFLYGAILRERACEISPVALVQSATLFREAAGVYLYLSQEVLPSFHSANAGQKPPEATSSVASVMNLICLADAQAVTIRKAEEKKATVGLLAKLHYGVAEFLIEASGILYSGNEEVKDVSPRLFEYVSSFKSLHELRSKRYLAQDLQALGQVGLSIGILREALNSAAKKIPGEESWRLIIKEEIDGVSEALAKLERENEFVWHEKIPSSDELPLPQGSKIVSAIPYQPMRYERQLVFKI</sequence>
<comment type="subcellular location">
    <subcellularLocation>
        <location evidence="1">Membrane</location>
        <topology evidence="1">Multi-pass membrane protein</topology>
    </subcellularLocation>
</comment>
<evidence type="ECO:0000256" key="1">
    <source>
        <dbReference type="ARBA" id="ARBA00004141"/>
    </source>
</evidence>
<keyword evidence="5 7" id="KW-1133">Transmembrane helix</keyword>
<proteinExistence type="inferred from homology"/>
<reference evidence="10" key="1">
    <citation type="journal article" date="2017" name="Plant J.">
        <title>The pomegranate (Punica granatum L.) genome and the genomics of punicalagin biosynthesis.</title>
        <authorList>
            <person name="Qin G."/>
            <person name="Xu C."/>
            <person name="Ming R."/>
            <person name="Tang H."/>
            <person name="Guyot R."/>
            <person name="Kramer E.M."/>
            <person name="Hu Y."/>
            <person name="Yi X."/>
            <person name="Qi Y."/>
            <person name="Xu X."/>
            <person name="Gao Z."/>
            <person name="Pan H."/>
            <person name="Jian J."/>
            <person name="Tian Y."/>
            <person name="Yue Z."/>
            <person name="Xu Y."/>
        </authorList>
    </citation>
    <scope>NUCLEOTIDE SEQUENCE [LARGE SCALE GENOMIC DNA]</scope>
    <source>
        <strain evidence="10">cv. Dabenzi</strain>
    </source>
</reference>
<dbReference type="PROSITE" id="PS51180">
    <property type="entry name" value="BRO1"/>
    <property type="match status" value="1"/>
</dbReference>
<dbReference type="InterPro" id="IPR001727">
    <property type="entry name" value="GDT1-like"/>
</dbReference>
<evidence type="ECO:0000259" key="8">
    <source>
        <dbReference type="PROSITE" id="PS51180"/>
    </source>
</evidence>
<comment type="similarity">
    <text evidence="3">Belongs to the GDT1 family.</text>
</comment>
<accession>A0A218XWC6</accession>
<comment type="caution">
    <text evidence="9">The sequence shown here is derived from an EMBL/GenBank/DDBJ whole genome shotgun (WGS) entry which is preliminary data.</text>
</comment>
<evidence type="ECO:0000256" key="4">
    <source>
        <dbReference type="ARBA" id="ARBA00022692"/>
    </source>
</evidence>
<dbReference type="AlphaFoldDB" id="A0A218XWC6"/>